<feature type="compositionally biased region" description="Polar residues" evidence="7">
    <location>
        <begin position="84"/>
        <end position="96"/>
    </location>
</feature>
<dbReference type="Pfam" id="PF05593">
    <property type="entry name" value="RHS_repeat"/>
    <property type="match status" value="2"/>
</dbReference>
<dbReference type="Gene3D" id="2.60.40.10">
    <property type="entry name" value="Immunoglobulins"/>
    <property type="match status" value="21"/>
</dbReference>
<evidence type="ECO:0000256" key="3">
    <source>
        <dbReference type="ARBA" id="ARBA00022525"/>
    </source>
</evidence>
<evidence type="ECO:0000256" key="6">
    <source>
        <dbReference type="ARBA" id="ARBA00022837"/>
    </source>
</evidence>
<dbReference type="SUPFAM" id="SSF117074">
    <property type="entry name" value="Hypothetical protein PA1324"/>
    <property type="match status" value="1"/>
</dbReference>
<dbReference type="InterPro" id="IPR038081">
    <property type="entry name" value="CalX-like_sf"/>
</dbReference>
<dbReference type="InterPro" id="IPR018247">
    <property type="entry name" value="EF_Hand_1_Ca_BS"/>
</dbReference>
<dbReference type="InterPro" id="IPR013783">
    <property type="entry name" value="Ig-like_fold"/>
</dbReference>
<evidence type="ECO:0000256" key="4">
    <source>
        <dbReference type="ARBA" id="ARBA00022729"/>
    </source>
</evidence>
<name>A0ABP8M2A3_9BACT</name>
<keyword evidence="6" id="KW-0106">Calcium</keyword>
<feature type="region of interest" description="Disordered" evidence="7">
    <location>
        <begin position="7258"/>
        <end position="7278"/>
    </location>
</feature>
<dbReference type="SUPFAM" id="SSF49373">
    <property type="entry name" value="Invasin/intimin cell-adhesion fragments"/>
    <property type="match status" value="1"/>
</dbReference>
<dbReference type="Pfam" id="PF17803">
    <property type="entry name" value="Cadherin_4"/>
    <property type="match status" value="2"/>
</dbReference>
<dbReference type="SUPFAM" id="SSF75011">
    <property type="entry name" value="3-carboxy-cis,cis-mucoante lactonizing enzyme"/>
    <property type="match status" value="1"/>
</dbReference>
<organism evidence="9 10">
    <name type="scientific">Novipirellula rosea</name>
    <dbReference type="NCBI Taxonomy" id="1031540"/>
    <lineage>
        <taxon>Bacteria</taxon>
        <taxon>Pseudomonadati</taxon>
        <taxon>Planctomycetota</taxon>
        <taxon>Planctomycetia</taxon>
        <taxon>Pirellulales</taxon>
        <taxon>Pirellulaceae</taxon>
        <taxon>Novipirellula</taxon>
    </lineage>
</organism>
<dbReference type="Gene3D" id="2.60.40.2810">
    <property type="match status" value="1"/>
</dbReference>
<protein>
    <recommendedName>
        <fullName evidence="8">Big-1 domain-containing protein</fullName>
    </recommendedName>
</protein>
<keyword evidence="3" id="KW-0964">Secreted</keyword>
<dbReference type="InterPro" id="IPR022385">
    <property type="entry name" value="Rhs_assc_core"/>
</dbReference>
<reference evidence="10" key="1">
    <citation type="journal article" date="2019" name="Int. J. Syst. Evol. Microbiol.">
        <title>The Global Catalogue of Microorganisms (GCM) 10K type strain sequencing project: providing services to taxonomists for standard genome sequencing and annotation.</title>
        <authorList>
            <consortium name="The Broad Institute Genomics Platform"/>
            <consortium name="The Broad Institute Genome Sequencing Center for Infectious Disease"/>
            <person name="Wu L."/>
            <person name="Ma J."/>
        </authorList>
    </citation>
    <scope>NUCLEOTIDE SEQUENCE [LARGE SCALE GENOMIC DNA]</scope>
    <source>
        <strain evidence="10">JCM 17759</strain>
    </source>
</reference>
<proteinExistence type="inferred from homology"/>
<dbReference type="PANTHER" id="PTHR46534">
    <property type="entry name" value="IGGFC_BINDING DOMAIN-CONTAINING PROTEIN"/>
    <property type="match status" value="1"/>
</dbReference>
<dbReference type="SUPFAM" id="SSF49313">
    <property type="entry name" value="Cadherin-like"/>
    <property type="match status" value="17"/>
</dbReference>
<dbReference type="Pfam" id="PF03160">
    <property type="entry name" value="Calx-beta"/>
    <property type="match status" value="1"/>
</dbReference>
<evidence type="ECO:0000313" key="10">
    <source>
        <dbReference type="Proteomes" id="UP001500840"/>
    </source>
</evidence>
<dbReference type="Pfam" id="PF17210">
    <property type="entry name" value="SdrD_B"/>
    <property type="match status" value="1"/>
</dbReference>
<feature type="domain" description="Big-1" evidence="8">
    <location>
        <begin position="3428"/>
        <end position="3515"/>
    </location>
</feature>
<evidence type="ECO:0000256" key="1">
    <source>
        <dbReference type="ARBA" id="ARBA00004613"/>
    </source>
</evidence>
<dbReference type="InterPro" id="IPR022409">
    <property type="entry name" value="PKD/Chitinase_dom"/>
</dbReference>
<feature type="compositionally biased region" description="Low complexity" evidence="7">
    <location>
        <begin position="55"/>
        <end position="66"/>
    </location>
</feature>
<dbReference type="SMART" id="SM00237">
    <property type="entry name" value="Calx_beta"/>
    <property type="match status" value="1"/>
</dbReference>
<feature type="compositionally biased region" description="Gly residues" evidence="7">
    <location>
        <begin position="168"/>
        <end position="177"/>
    </location>
</feature>
<dbReference type="InterPro" id="IPR035234">
    <property type="entry name" value="IgGFc-bd_N"/>
</dbReference>
<dbReference type="CDD" id="cd00146">
    <property type="entry name" value="PKD"/>
    <property type="match status" value="1"/>
</dbReference>
<dbReference type="NCBIfam" id="TIGR01643">
    <property type="entry name" value="YD_repeat_2x"/>
    <property type="match status" value="3"/>
</dbReference>
<feature type="compositionally biased region" description="Polar residues" evidence="7">
    <location>
        <begin position="7258"/>
        <end position="7274"/>
    </location>
</feature>
<dbReference type="EMBL" id="BAABGA010000002">
    <property type="protein sequence ID" value="GAA4443172.1"/>
    <property type="molecule type" value="Genomic_DNA"/>
</dbReference>
<dbReference type="InterPro" id="IPR006644">
    <property type="entry name" value="Cadg"/>
</dbReference>
<comment type="similarity">
    <text evidence="2">Belongs to the intimin/invasin family.</text>
</comment>
<dbReference type="Proteomes" id="UP001500840">
    <property type="component" value="Unassembled WGS sequence"/>
</dbReference>
<dbReference type="Pfam" id="PF02369">
    <property type="entry name" value="Big_1"/>
    <property type="match status" value="1"/>
</dbReference>
<dbReference type="InterPro" id="IPR033764">
    <property type="entry name" value="Sdr_B"/>
</dbReference>
<dbReference type="NCBIfam" id="NF012211">
    <property type="entry name" value="tand_rpt_95"/>
    <property type="match status" value="6"/>
</dbReference>
<evidence type="ECO:0000313" key="9">
    <source>
        <dbReference type="EMBL" id="GAA4443172.1"/>
    </source>
</evidence>
<dbReference type="NCBIfam" id="NF041766">
    <property type="entry name" value="choice_anch_U"/>
    <property type="match status" value="1"/>
</dbReference>
<feature type="compositionally biased region" description="Low complexity" evidence="7">
    <location>
        <begin position="178"/>
        <end position="207"/>
    </location>
</feature>
<dbReference type="Pfam" id="PF17517">
    <property type="entry name" value="IgGFc_binding"/>
    <property type="match status" value="1"/>
</dbReference>
<dbReference type="Gene3D" id="2.180.10.10">
    <property type="entry name" value="RHS repeat-associated core"/>
    <property type="match status" value="3"/>
</dbReference>
<accession>A0ABP8M2A3</accession>
<dbReference type="InterPro" id="IPR015919">
    <property type="entry name" value="Cadherin-like_sf"/>
</dbReference>
<dbReference type="Gene3D" id="2.60.40.2030">
    <property type="match status" value="1"/>
</dbReference>
<evidence type="ECO:0000256" key="5">
    <source>
        <dbReference type="ARBA" id="ARBA00022737"/>
    </source>
</evidence>
<dbReference type="SUPFAM" id="SSF141072">
    <property type="entry name" value="CalX-like"/>
    <property type="match status" value="1"/>
</dbReference>
<keyword evidence="10" id="KW-1185">Reference proteome</keyword>
<dbReference type="InterPro" id="IPR003344">
    <property type="entry name" value="Big_1_dom"/>
</dbReference>
<feature type="compositionally biased region" description="Polar residues" evidence="7">
    <location>
        <begin position="119"/>
        <end position="133"/>
    </location>
</feature>
<dbReference type="InterPro" id="IPR040853">
    <property type="entry name" value="RapA2_cadherin-like"/>
</dbReference>
<comment type="subcellular location">
    <subcellularLocation>
        <location evidence="1">Secreted</location>
    </subcellularLocation>
</comment>
<dbReference type="InterPro" id="IPR053784">
    <property type="entry name" value="Choice_anch_U_dom"/>
</dbReference>
<dbReference type="InterPro" id="IPR003644">
    <property type="entry name" value="Calx_beta"/>
</dbReference>
<gene>
    <name evidence="9" type="ORF">GCM10023156_00020</name>
</gene>
<keyword evidence="4" id="KW-0732">Signal</keyword>
<dbReference type="PROSITE" id="PS00018">
    <property type="entry name" value="EF_HAND_1"/>
    <property type="match status" value="1"/>
</dbReference>
<dbReference type="PROSITE" id="PS51127">
    <property type="entry name" value="BIG1"/>
    <property type="match status" value="1"/>
</dbReference>
<evidence type="ECO:0000256" key="2">
    <source>
        <dbReference type="ARBA" id="ARBA00010116"/>
    </source>
</evidence>
<feature type="region of interest" description="Disordered" evidence="7">
    <location>
        <begin position="13"/>
        <end position="224"/>
    </location>
</feature>
<dbReference type="Pfam" id="PF05345">
    <property type="entry name" value="He_PIG"/>
    <property type="match status" value="13"/>
</dbReference>
<dbReference type="NCBIfam" id="TIGR03696">
    <property type="entry name" value="Rhs_assc_core"/>
    <property type="match status" value="1"/>
</dbReference>
<evidence type="ECO:0000259" key="8">
    <source>
        <dbReference type="PROSITE" id="PS51127"/>
    </source>
</evidence>
<dbReference type="Pfam" id="PF17963">
    <property type="entry name" value="Big_9"/>
    <property type="match status" value="5"/>
</dbReference>
<dbReference type="InterPro" id="IPR006530">
    <property type="entry name" value="YD"/>
</dbReference>
<dbReference type="SMART" id="SM00634">
    <property type="entry name" value="BID_1"/>
    <property type="match status" value="1"/>
</dbReference>
<dbReference type="Gene3D" id="2.60.40.3440">
    <property type="match status" value="3"/>
</dbReference>
<keyword evidence="5" id="KW-0677">Repeat</keyword>
<dbReference type="SMART" id="SM00736">
    <property type="entry name" value="CADG"/>
    <property type="match status" value="6"/>
</dbReference>
<dbReference type="PANTHER" id="PTHR46534:SF2">
    <property type="entry name" value="VWFD DOMAIN-CONTAINING PROTEIN"/>
    <property type="match status" value="1"/>
</dbReference>
<evidence type="ECO:0000256" key="7">
    <source>
        <dbReference type="SAM" id="MobiDB-lite"/>
    </source>
</evidence>
<dbReference type="InterPro" id="IPR008964">
    <property type="entry name" value="Invasin/intimin_cell_adhesion"/>
</dbReference>
<comment type="caution">
    <text evidence="9">The sequence shown here is derived from an EMBL/GenBank/DDBJ whole genome shotgun (WGS) entry which is preliminary data.</text>
</comment>
<dbReference type="InterPro" id="IPR031325">
    <property type="entry name" value="RHS_repeat"/>
</dbReference>
<dbReference type="SMART" id="SM00089">
    <property type="entry name" value="PKD"/>
    <property type="match status" value="4"/>
</dbReference>
<sequence>MLPVAPLALLGDADGVDDGGLVGGLTQTTGNDPAGGVDTPGYSEASAAANDGDFETQFFNETQQFEPPSEPEQSLLQPQRPATDFSSSPSLLQGISTELAGSFLDESADAVDSSESTSQIDTTNPIGNTSGGSNDAGGAGTLKAPISEPVDSAGSTGQALEVNQPPDGGSGGSGNGEGESLSASSSNTSTTTDVATAGSPSTTSGPTNIDPISGAPPDLSSQPNALPELVEIGHQQLIAAAGFFPQGPQIEVATLVDSGGPGRFIVTGQGSESLHDANGRTRGENRDLIDAYVIREGVTAWLGQTTVKGNGDFRVMGFARLYQGDQVIVHQHDGSGALGQVSDVYHVQVEVDSDGDGVADLVESLANAGDGNADGGDDAQQRGVASLPDHRFGKMVSIDAKGKGLGKVRNIAAQSQRNDNYLPLGLFDFEVQKVGVGQVHAIDVYLPNDLDFDGWYKEDPISGRLLDFRFDGTTGAVRTEFGFTLYLQDGGRGDDDGIANGVIVDPSGPGIIGSIPVGLVDVYDNWSDFQQGGSEAGAGRVDYTSGVYATEGDSFLVSVQQSIEIPSDPTWLTVGFQVHFDDGPTGRINDAFEIALLDQNGVSLVPTHEYGRDSMLNITERAATTLVDSTLVYGPAISIPAVIDNEERVTFFPDPQRSSDEVIAGYVDVDISDFIPGQVVNVVMRLVNNDGDTGSWFRLVRDLPVPAALKDTFSINQDSVLNSGSDGYYPLLSNDDDGDLEYDRTLTVVSGSVTNPANGTVSVQPDGQFGYTPNPGFVGTDSFTYRVSNGIFETPLPATVTVNVERVNHPPLANDDSFGPINEDSSIAVSVLSNDTDPDPGTGLAITHVDGIDIAIDQTVSIDNANVTLEVDPQTGQAYLTVSPHSDYFGPIDFSYTISDGEYSDVAVVTGAVNSVNDPPVNSTEIPNQNGQDAADAIELYLRNYFSDIDQSGPLTIDVSNLPAGLAFNSTTATVGGTFDAAASAQSPYLVTVTATDTGNETISVGFEWTVTNPSPLAYDDEFETDQDTIISRNLFAANPTIADTDDDAIHVSAVNGVGTNVGQAISGSNGGLFTITSAGEVQFNPYEQFDGLNQGQFLITSVSYTLTDAQGASNTAQVTVTVFGNNDAPIPVGTIPDQTGVDAQGATNVDVTPYFQDPDGDTLTYEAINLPPGLAIDDVTGVISGTFDHEASLESAYAVTVRAIAGDRSASQTFAWTVDNPVPTAADHDFGSLAQGATVTLNVLNGAVDADGDSISLVAIDGVTIEQGDEVQVSGGTVTVGASGSISFTADSRFEGAVSFSYTIFDGLNTDDAMVSGTVFEPNLPPVAKNDWYPVAEEATLVVTSSDGVLTNDTDPNGDSLTVIELVSGVSHGTLSPPDANGAFSYTPNTDFVGTDSFVYKISDGSLTSQATVTIHVTNVNDPPIAVDDSYDTDEDVPLIIAAPGILQNDSDVDGDPLQIERIEQPELGTVEFLTDSEGVQTGAIRYVPYANTSGIDTFTYRLFDGAAYSSIATVTIDIDTINDAPIAQNDGYVVDAGQTLTIPAASGLLANDNDADGDPITVYSVTSISPSGSGTWNHLADGSFNFTPAANFDGQATLEYVITDGVLQSAAATVTITVNSPLEYAKFFVPDHSKHEVFRYDDGGGLIDRWDYDTNNRARGATANAAGDRLWIVTAGHDVVVFEADGTEIGKWQARVNSGKNKTTNLNNAEGIATNGTDLWIVDNSKKLKQILHFDGGAALRSGQATADGMFSLHPENKNPSGLTTDGTNLYVTDDTAQTTRVFVYNIAGQHLGNWYLNLGPGNHDVQGITTNPAGGTELWVVDAQLGKSGESIGIPTVHYFPYGTDYRNGTYSSSHTFNLDENNKQPYGIADPIPPATVTWDGPANGDWNVASYWSPDGVPDASDDVSIPSGTIVDINSPAEAKSLQGAGTVRLLNSNAQLTLANESEINGLTMNRGLIDGAGDLTVNGSFNWSGGKIDGSGVLFVASGATGTLTGYDQKVLDRDLRNSGTLTWDNGTLMVDDDSVDPYGGDPYGGGTGGLGDDTAIIKFVNESGGVLNITGTGFARYLSSGASQAYDSNTQRYIATHPPLFENDGTINHSFAGTTYIATDFNNDQAVNVLSGKLLLEAAGTSTGDFDVAASASLKFNPKDQLSPLVKQSLTSTSTISGDGTAVFSRGPSEIDGSVTIDRIQITSGEAIFNSSPSVQEIVISGGEAVFNANLSVPVLRVSDGVVEGPADLTVTGTLDWSGGRIDGNGDLIIASTAAGTLSGNAVKVLDRNLHNSGALDWNQGEWRIDVEDYGDAYGGDPYGGGTGGLGDDSAIIQFVNEPGGTLHIGGTGWARQLTTWAAAQYDSQTNEYVVSHPPLIDNQGTITQTYTSTTFIAPRLENKGTVDVQAGKLQLDGSGISTGDFTVAAGAILQFDPSGEVASSSTQYLSSTATLSGSGTALFASGYTEIDANPTIAKLLIASGYADFDGNIEVQEIELTGGKVDFATDFSVPTLSVSGGVLIGLADITVTNEFIWSGGQIDGSGVLNVASAATGTLTGNNVKVLDRDLHNFGSLQWNQGEFLIDVEHDGDPYGGDPYGGGTGGLGDDTAIIRFVNEVGGKLTFADNPSSSGFGSLYLKTNAAAQYDSTTFQYVPTDPPVIENLGTIIHQSTGTSQVTPEIQNQGDLTVISGKLIHHKPFVNDGDVTIERQGQLHVEGYTGELVNDPYGGDPYGGGVGVTDTRISYTQISGATNIIGGKLTAIGDAVIESGELNGVGFIGTDLVNQAQMSLAPDRGNLVVDGNFTQTATGDLYLDATSQPKPQSDSLVVNGEVNLDGQFFFGTSTLLLPPDMIHLIDNDGADAINGQFSNVSQGATVNIGGINQPYSYVGGTGNDFSFGFQLPKASATTVKLAEGQSGTTDFVFTVTLDGPYNYPVTIDYETVDTTATAGEDYIATSGTLTFNPGGPLTQAITVSVLGDLTPEKRERFSLVFSDAFNAVLEQDLTVGTILDDDGYTGALDNLGNDFWLTFPGNYYRGNLQLYITGPENAVGSVEIPGLSFIESFEVQANQITPIALPDLAELGDSVDTIEDLGIHVTADTEVAIYGLNLVPYTTDAYLGLPTDILDDKYVVLGWKNSYTFSGTQLAIVAPEDDTYVTITPTISGGSRSAGTPYTIQLNEGQTYQLRSSELPGDVSGTVITSTAPIAVFAGNQCANVPQGVTYCDYVVEQLTPTSTWGKSFVTVPLATRLNGDTFQVIASDDDTVLKVDGTVVATLDQGEIFEDVFEGFREIETSKPVFVAQYSNGQSYDGIEADPFMMLLPPTEQFLDDYTVGTPIDNVEDEYGGGYAQQFLYNFINVVVPTDSLSSVRLDGAPLDSSVTFTPIGSSGYSGAQVPVAAGSHHLKADVQFGVYSYGFSSYDSYGYPGGLALAKIADVQTLSLSPPQQTAYIQSSQSVSATVQDNNGGGLAGVLVQFTVSGANTIVGTAYTDSQGIAQFSYTGTNVGQDTILATFGSLAATAEKTWLDTTPEITILSPTPRTQFSTGASTLITGKATAFDPVIPIVAVYMDGVPVDALDADGKFFVQTSVEAANQVYSFTAIDALGNQAITTHILDTITKTRGPVDVSSLSDVSTIDVQYWVTSFNERTDRLYAELSITNTGTYTINSPLLVGVKNISSPTAFPADYDGITAQGIPYFDFSDFVLGGSLQPGQSTLRGLLQFDNPNRDAFTYELVLLGQLNQAPQFTSSPPVSITAGTPYGYQAVAVDADQDAVEYTLVVGPIGATLHAETGWLDWSPAAGDVGNHNVIIEADDGRGARTRQTYLLSVEPDTGNRPPVFSSIPITTAYVGTTYQADVTVTDPDFDVVDLDLTNTATGLTIATTGDRSAALSWTPTADQVGVHDVTIEADDLNVGGIAQQSFKIRVLPAQGNDPPQILSDPNLSATAGVQYHYPVVAIDPDDDTLLYSLSDFPVGMLIDDQSGLISWTPTSGTSGTEDVTVRVDDGQGWFVEQTYQVQWVNAAPGTLGGTVFDDTNADGNQDVGEPALAGWTVYLDANQNGKLDPSEVSQATDASGDYNFTGVSIGDYSVGLVKPTDWALNAPADRFHQGTLLGGQTITGLDFSLVTKNGGNTRPVFQSEPITTAVVGNTYRYRPTAFDADGDELTFSQAFGPQGMTIDPATGTLAWTPAADENFYVDVTLRVDDGNGGFALQPFQVFLTVAENSDPVFTSVPRGPAAVGVPWSYPAQATDPDGDTVTYSIDQASDDRSIDIVAATGMVTWTPGAVGDYTINVTASDDRGGSATQTIFLAVRDNTPPEFNGNPPIPGFVGEQYVYNFDVTDGDGDVLTLTLDATSKSRGMLLSGDAVSGFSLTWTPAAEGDFPVTLTLSDGQSRVTQVFTLPVIAPVVENLPPEITSKPIGPIYANSPTAWTYPILANDPDGDDNQLTYSLALPTSNGEVSLVGNVLSWDPANPGSETFRIVVTDQNGAGASTIQSFTATALSNRVGAWPVITSVPTGPAIRGTTYAYQVVAHDPNGDPLTYTLGQNVTGAKLNPQTGLLTFEPGAASSVDFDIEVYDGIDGTRIQSFTLDVVSPPGTPPRFTSSPVGPAISSQPWKYTVAAIDSQGDAITYTMESATSSNGTETVTFDSATRTVHWSPSAADLSITVEVTATDIDGFVTQTFSLSSIAAPVPGGGNEAPVFVSKPQGPVLVGQEWTYVAKATDADGDVVTYSLDAASETAGLKINATSGRIQWTPTATGNYQVSVSADDSNGGTATQDITITVGRSNVAPKFTSKPTGPAIALTPWVYTATATDANDPAASLTYELVSPAVGNGVSFDDATATLTWTAGTETSQVFEIKVTDPHGASATQEFQVYAVNASTTNSPPTFVSAAPTNVRAGELYQYAARAVDPNGDAVTYHLTAFPVGMTVNATTGLVSWSPSATGQVSVTLEASDGINPPVSQTFPITVDSPFQSNRPPKIHNSPTKAASRNLAWQFQIDATDPDGDTIGYSIDTSEIPASALGDLDVNATTGLVTWTPTVAGSFVFKVFATDPAGANDGLKITLPILENSPPRFTTPPPNTPLAIGTAFNHDADAVDPNGDNITYTLDQASLDRQMTINATSGVISWPSNLTTTVGVYPVNITANDGQSGIATQAFDLRLVDPSAPNTPPVIGAASIATMQIGTPFVRDLLASDADGDSLTFSLTGAPAGLSVTTTGEIQWTPDTPGQYTFTVTADDGEDTTSKEFNFTTTSGPSNTTPEINSPPNKSALAVAIYRYDVNASDADGDTLIYSLTKKPAGMQINYSTGLIQWIPQTAQIGKHEVTVSVSDLKGGVDTQTFEISVGDENRPPIIDSDAPRQAIVGQPYVYPIRATDPDGHKLTFSIDTTITTAETNGTFNIDSATGLVTWSPATIGNYLVQINVVDEYGLGVGQVFDVDVLASLPNNPPRFTSGAPPLEVSAGDVYSFDFDAMDPDGDNVTFSLTEKPTGADIDLNTGVLTWNTTGVAIGTLAYFTAVVDDGQDEAKYRYSVRVQPPNFAPYFSPEPPDQFLVAGNPMPVDIKAFDANAGDTIRYSLDPTSTAMGIEIDTVGRIRWQTGAGDVTTTPHPVTVTISDGRLSADSTFDVTINADTTGPSIQLVASQDNLNVGEYVDLRVHALDNVAVTQRTLTLLSVTQGGSTTTLNQSLSLNAAGQARLNIRAEDMGTLLFEATAQDAAGNQAIPKQLSLIVINPADTNPPTVNLLPPTGDVLAPFELLGVIDDDLPSGVNWTLTLAPADNSLGDWSRTIAEGNGLVTTATALGQFDPTILANGSYLVTLTATDAGGHTTSDSEFIDVDSDLKLGNFSLSFTDLQIPVAGIPITIIRKYDTLQANTVGEFGYGWTLEIAKPTLSVVQGSSGPPALGSRYPTFVEGTRVVVETPDGDTEGFTMHWVKSATGSFLSFAPYYRPSFIPDSGNKYSLTAPGADMTFSKLSEYGSYTVAGDTREYSAMDPYFGGAFLLTAADARTQQLSYTISTQTLTGTRVSDKYGNELRFTDEGIFSNQGRAVLFDRDWQGRIVRITDPSGGQLNYRYDTLGRLVEFYDRRGSERLTDGISGNEFQPTRFVYDIEESIRRHELAAGTPIDAPELAAIIDNLPGADNYLSRIVDPLGIDALQADYDRDGRLGGLIDAEGNPSKLNYDISSLGSTVTSSSTGIAPTSSSFDARGRLYREESASGQVTLYTYQFDASRYPYQTIQVIGEPDGADAWANRSGDDRVTTRQYHAEFEGAVTQETDPDGNTTLTAYNTWGYDKGTPDKVFNLATGETTDYHWFDLTGDGGLNLVSTTDQDGNATSYDYDSKGNVTSVRQSNENVGLVGSNTTFVYNDFGDLSAVTDADGNVRQIFYDDSGRQTGTEFIHYPGDQRPPLDPVGATVADFPPTRTIMRTANVLDAAGDVVTSYTEVMPQTLNATTLEYENDLNEPEIRNAGTLTEYDALGRAYRTTDENGRVNQTIYDARGLAIETRSESPSETGSTVSLISRSVYDSEGRTTYSTGTFPLGTDPADITGTHTIYDAEGRVEKSEQLLGLNIELVTSTLQSPTTVLAASGTVLSFSSSIYDDNDRVISTFNDYGLRSETLYDDNGRVIESRSEVVDTSSGTAVKNWMVSRTLYDTDGKVLASTDRFFVPAGTPLGNDPVSGPVTTQITKTIYDGRDRAVATERYEGGSLSLSGTFDPDGTAYHPGFAISDGTLTSVSETLYDAAGRVWRTISGRVPESTLSPTALAQSQALANFPIHGDAADPYAGQGLSSGILSDPIFDERGRQFGSLGHPLPAADIGLAGGDFDGNLVRPRTETLYNSHGQAEIQRSGLAHIVSPTNVFVSVQDNQSVDMVSQYDAFGNVVRTDYLTGGTLSSSSAQDTSHVRTGGIVDSFMMTHFDVENRPIAEMQSLPGFVTASYDPAQRTFVIDSVSTNNTPYTQNHTVNEHVPTKLYNYDSDDRLESVELPAVPDPDNSGTPTRPKYEYAYDERGNQTLIVDPLGRETRFTFTDRGQQATRTLPLGFGDDGIQGTADDASTSPFSESFTYDDRGRQVTHTSFEGIISETVYDSFGRMWAMNYYADITDQAAGLISQRDEYSFDDHGRRDVFVRYTANAPTALSAGVSASTNPAFSETRTEESVYDSRGRIEAETSAEGVLRYTYDEQGRMLSTAIADTLIAPASRVTHYEYDLLGRLSHVTEDATPAVTTDDPQVSTAYGFDLQGRARTTLTGTLVTLPSLMSVYQYDSLGRLDTLTESQISPTPNSPAPTLSSYDYKVRPDGKRTSVSETFWIDADDDGVQDAGELETTNTTWAYDDMGRLTDEVIDHWDDTFDQTESYEYDLTGNRLALDRDKGNNSTIDESVEYRYDANDRLFAELFDSTDDTTTIYDYDHTQQTAKIVYTSLLSEATIDALVDGGDDSAQQRVSSQSFTYNLQGRMNQAVIDAYDASGNLQTRTRSTYEYDHRSFRVGQYLENWNASTSQFEFESDTEFLVSHRNQTGYTQTLRETTNNADGSTKSVDYTFGNDEIAQRIVERDDQGGITSDVTHAFGHDGHGSVRVLYDLAATGDNLIQQLATYTAYGVMLAVHNGVGNALATNVWASTLSYSGEAWDSTLNRGYNRARWYDASSAQWNRLDPFSGNMQDPQSLHKYAYVHGDPVQGTDPTGLVTLISALASMTIGVSADNNHNTGVAASGTRGLHSAQKLARTFKNIGRIIEKVNDNVERAAAVVDLLDFSPSELKNTLSQLTGLQTSLNLLPNTATSLPAINIRGLKTRLKKVERKLGGILNNTQVQEALAEAMTAIVARGVGFEDVGLKHWNWSKGIDQLHYNGTLNGWGVFEAKGGYFSKLGRAQYGGGGKYYVRQFGGPWIRHWMEYTINERSNLQNPYRSKLKTAYEGGAPMLAAIVRFDLLNAHLKVTYQQYQRNWNIVWGNKY</sequence>